<dbReference type="RefSeq" id="XP_011670175.2">
    <property type="nucleotide sequence ID" value="XM_011671873.2"/>
</dbReference>
<dbReference type="SUPFAM" id="SSF52540">
    <property type="entry name" value="P-loop containing nucleoside triphosphate hydrolases"/>
    <property type="match status" value="1"/>
</dbReference>
<feature type="modified residue" description="N6-(pyridoxal phosphate)lysine" evidence="4">
    <location>
        <position position="353"/>
    </location>
</feature>
<proteinExistence type="inferred from homology"/>
<dbReference type="InterPro" id="IPR037158">
    <property type="entry name" value="Thr_synth_N_sf"/>
</dbReference>
<dbReference type="Gene3D" id="3.40.50.300">
    <property type="entry name" value="P-loop containing nucleotide triphosphate hydrolases"/>
    <property type="match status" value="1"/>
</dbReference>
<dbReference type="CDD" id="cd00464">
    <property type="entry name" value="SK"/>
    <property type="match status" value="1"/>
</dbReference>
<evidence type="ECO:0000259" key="5">
    <source>
        <dbReference type="Pfam" id="PF14821"/>
    </source>
</evidence>
<dbReference type="AlphaFoldDB" id="A0A7M7HLZ6"/>
<evidence type="ECO:0000256" key="2">
    <source>
        <dbReference type="ARBA" id="ARBA00005517"/>
    </source>
</evidence>
<accession>A0A7M7HLZ6</accession>
<comment type="cofactor">
    <cofactor evidence="1 4">
        <name>pyridoxal 5'-phosphate</name>
        <dbReference type="ChEBI" id="CHEBI:597326"/>
    </cofactor>
</comment>
<protein>
    <recommendedName>
        <fullName evidence="5">Threonine synthase N-terminal domain-containing protein</fullName>
    </recommendedName>
</protein>
<dbReference type="EnsemblMetazoa" id="XM_011671873">
    <property type="protein sequence ID" value="XP_011670175"/>
    <property type="gene ID" value="LOC586640"/>
</dbReference>
<feature type="domain" description="Threonine synthase N-terminal" evidence="5">
    <location>
        <begin position="238"/>
        <end position="319"/>
    </location>
</feature>
<dbReference type="Pfam" id="PF14821">
    <property type="entry name" value="Thr_synth_N"/>
    <property type="match status" value="1"/>
</dbReference>
<dbReference type="GeneID" id="586640"/>
<name>A0A7M7HLZ6_STRPU</name>
<dbReference type="Proteomes" id="UP000007110">
    <property type="component" value="Unassembled WGS sequence"/>
</dbReference>
<dbReference type="HAMAP" id="MF_00109">
    <property type="entry name" value="Shikimate_kinase"/>
    <property type="match status" value="1"/>
</dbReference>
<dbReference type="CDD" id="cd01560">
    <property type="entry name" value="Thr-synth_2"/>
    <property type="match status" value="1"/>
</dbReference>
<evidence type="ECO:0000313" key="7">
    <source>
        <dbReference type="Proteomes" id="UP000007110"/>
    </source>
</evidence>
<dbReference type="InParanoid" id="A0A7M7HLZ6"/>
<reference evidence="7" key="1">
    <citation type="submission" date="2015-02" db="EMBL/GenBank/DDBJ databases">
        <title>Genome sequencing for Strongylocentrotus purpuratus.</title>
        <authorList>
            <person name="Murali S."/>
            <person name="Liu Y."/>
            <person name="Vee V."/>
            <person name="English A."/>
            <person name="Wang M."/>
            <person name="Skinner E."/>
            <person name="Han Y."/>
            <person name="Muzny D.M."/>
            <person name="Worley K.C."/>
            <person name="Gibbs R.A."/>
        </authorList>
    </citation>
    <scope>NUCLEOTIDE SEQUENCE</scope>
</reference>
<organism evidence="6 7">
    <name type="scientific">Strongylocentrotus purpuratus</name>
    <name type="common">Purple sea urchin</name>
    <dbReference type="NCBI Taxonomy" id="7668"/>
    <lineage>
        <taxon>Eukaryota</taxon>
        <taxon>Metazoa</taxon>
        <taxon>Echinodermata</taxon>
        <taxon>Eleutherozoa</taxon>
        <taxon>Echinozoa</taxon>
        <taxon>Echinoidea</taxon>
        <taxon>Euechinoidea</taxon>
        <taxon>Echinacea</taxon>
        <taxon>Camarodonta</taxon>
        <taxon>Echinidea</taxon>
        <taxon>Strongylocentrotidae</taxon>
        <taxon>Strongylocentrotus</taxon>
    </lineage>
</organism>
<dbReference type="InterPro" id="IPR036052">
    <property type="entry name" value="TrpB-like_PALP_sf"/>
</dbReference>
<evidence type="ECO:0000256" key="4">
    <source>
        <dbReference type="PIRSR" id="PIRSR604450-51"/>
    </source>
</evidence>
<comment type="similarity">
    <text evidence="2">Belongs to the threonine synthase family.</text>
</comment>
<dbReference type="InterPro" id="IPR000623">
    <property type="entry name" value="Shikimate_kinase/TSH1"/>
</dbReference>
<sequence length="754" mass="83384">MMLHRYGHLARFHACWAGLKAAGCRSRQSVCFHRLLLTCHRDGTSATSTKSFSTNQRHRYKESNNIILNGSPGAGKTTVGKIVARKLGVDVLDVDNDILESVWGMPVSDKLSEVGGDNFVEAEGQALLTFTPPSDTVVTLTGSNAMHDEAMAHISNHGPVLFLDVKNEDILQRLEAMKVNRIVGQEAGVSMTEILAYRQHFYERSYNARVICEANETQESIAGKIVEVVARLKNHSPYVSTRSSGKSSGKDFLSAVLQGLAEDGGLFVPSGPLPQMTLQQWERLVPCTYQQRAQRILEQWIHPADLHPRVLNGMIQKAYTTDSFQSEDVVPVTHLEGNQHLLEIFHGPTASFKDAPLQLMPHFFREAVSQKGDAKYLILVATSGDTGSAVLDGFGATSVTSGDDDVSVMVFYPEEGVSPVQKALMTAVDSPNVRVIGVESDFDFCQSSIKQIFSSDTCTLRHSLLNDHNVKLSAANSINWGRLLPQIVYHASSYLDLARQGVISVGDPVDLFVPTGNFGNILGAVYAKLMGIPLRRLICASNVNNVLTDFLQTGVYDLRKRPLRVTMSPAIDILQSSNLERLLFLATDCNGPQVASFYEQLKQEQYFKVPDNVLSKIREDYGFHGDWCDEETCSKAIKETFERTGYLLDPHTAISKVVADRHPSDDGAPMLICSTAHHGKFASDVLDSLGHRASHSDKPDTLLNRLGVLNPRPGRHVNLERSIRNPRVHEKVVDASMESMMKEVQDFVQERTRN</sequence>
<dbReference type="PANTHER" id="PTHR43515:SF1">
    <property type="entry name" value="THREONINE SYNTHASE-LIKE 1"/>
    <property type="match status" value="1"/>
</dbReference>
<dbReference type="GO" id="GO:0005737">
    <property type="term" value="C:cytoplasm"/>
    <property type="evidence" value="ECO:0000318"/>
    <property type="project" value="GO_Central"/>
</dbReference>
<dbReference type="NCBIfam" id="TIGR00260">
    <property type="entry name" value="thrC"/>
    <property type="match status" value="1"/>
</dbReference>
<reference evidence="6" key="2">
    <citation type="submission" date="2021-01" db="UniProtKB">
        <authorList>
            <consortium name="EnsemblMetazoa"/>
        </authorList>
    </citation>
    <scope>IDENTIFICATION</scope>
</reference>
<dbReference type="OMA" id="TWISPSE"/>
<dbReference type="Gene3D" id="3.90.1380.10">
    <property type="entry name" value="Threonine synthase, N-terminal domain"/>
    <property type="match status" value="1"/>
</dbReference>
<dbReference type="PRINTS" id="PR01100">
    <property type="entry name" value="SHIKIMTKNASE"/>
</dbReference>
<dbReference type="PANTHER" id="PTHR43515">
    <property type="entry name" value="THREONINE SYNTHASE-LIKE 1"/>
    <property type="match status" value="1"/>
</dbReference>
<dbReference type="SUPFAM" id="SSF53686">
    <property type="entry name" value="Tryptophan synthase beta subunit-like PLP-dependent enzymes"/>
    <property type="match status" value="1"/>
</dbReference>
<dbReference type="Pfam" id="PF01202">
    <property type="entry name" value="SKI"/>
    <property type="match status" value="1"/>
</dbReference>
<dbReference type="InterPro" id="IPR027417">
    <property type="entry name" value="P-loop_NTPase"/>
</dbReference>
<dbReference type="Gene3D" id="3.40.50.1100">
    <property type="match status" value="2"/>
</dbReference>
<dbReference type="InterPro" id="IPR004450">
    <property type="entry name" value="Thr_synthase-like"/>
</dbReference>
<dbReference type="InterPro" id="IPR031322">
    <property type="entry name" value="Shikimate/glucono_kinase"/>
</dbReference>
<evidence type="ECO:0000256" key="3">
    <source>
        <dbReference type="ARBA" id="ARBA00022898"/>
    </source>
</evidence>
<keyword evidence="3 4" id="KW-0663">Pyridoxal phosphate</keyword>
<keyword evidence="7" id="KW-1185">Reference proteome</keyword>
<dbReference type="KEGG" id="spu:586640"/>
<dbReference type="InterPro" id="IPR029144">
    <property type="entry name" value="Thr_synth_N"/>
</dbReference>
<evidence type="ECO:0000256" key="1">
    <source>
        <dbReference type="ARBA" id="ARBA00001933"/>
    </source>
</evidence>
<dbReference type="OrthoDB" id="5203861at2759"/>
<evidence type="ECO:0000313" key="6">
    <source>
        <dbReference type="EnsemblMetazoa" id="XP_011670175"/>
    </source>
</evidence>